<comment type="similarity">
    <text evidence="2">Belongs to the ABC transporter superfamily. ABCC family. Conjugate transporter (TC 3.A.1.208) subfamily.</text>
</comment>
<dbReference type="EC" id="7.6.2.2" evidence="3"/>
<feature type="transmembrane region" description="Helical" evidence="13">
    <location>
        <begin position="442"/>
        <end position="470"/>
    </location>
</feature>
<keyword evidence="4" id="KW-0813">Transport</keyword>
<evidence type="ECO:0000256" key="4">
    <source>
        <dbReference type="ARBA" id="ARBA00022448"/>
    </source>
</evidence>
<feature type="transmembrane region" description="Helical" evidence="13">
    <location>
        <begin position="2609"/>
        <end position="2629"/>
    </location>
</feature>
<feature type="transmembrane region" description="Helical" evidence="13">
    <location>
        <begin position="549"/>
        <end position="576"/>
    </location>
</feature>
<feature type="domain" description="ABC transporter" evidence="14">
    <location>
        <begin position="634"/>
        <end position="857"/>
    </location>
</feature>
<feature type="transmembrane region" description="Helical" evidence="13">
    <location>
        <begin position="2635"/>
        <end position="2655"/>
    </location>
</feature>
<keyword evidence="5 13" id="KW-0812">Transmembrane</keyword>
<dbReference type="PROSITE" id="PS50929">
    <property type="entry name" value="ABC_TM1F"/>
    <property type="match status" value="4"/>
</dbReference>
<evidence type="ECO:0000256" key="8">
    <source>
        <dbReference type="ARBA" id="ARBA00022840"/>
    </source>
</evidence>
<evidence type="ECO:0000259" key="14">
    <source>
        <dbReference type="PROSITE" id="PS50893"/>
    </source>
</evidence>
<feature type="transmembrane region" description="Helical" evidence="13">
    <location>
        <begin position="1574"/>
        <end position="1593"/>
    </location>
</feature>
<proteinExistence type="inferred from homology"/>
<evidence type="ECO:0000256" key="13">
    <source>
        <dbReference type="SAM" id="Phobius"/>
    </source>
</evidence>
<evidence type="ECO:0000256" key="1">
    <source>
        <dbReference type="ARBA" id="ARBA00004141"/>
    </source>
</evidence>
<dbReference type="CDD" id="cd18580">
    <property type="entry name" value="ABC_6TM_ABCC_D2"/>
    <property type="match status" value="2"/>
</dbReference>
<dbReference type="GO" id="GO:0008559">
    <property type="term" value="F:ABC-type xenobiotic transporter activity"/>
    <property type="evidence" value="ECO:0007669"/>
    <property type="project" value="UniProtKB-EC"/>
</dbReference>
<accession>A0A498HZS9</accession>
<feature type="transmembrane region" description="Helical" evidence="13">
    <location>
        <begin position="1639"/>
        <end position="1657"/>
    </location>
</feature>
<dbReference type="GO" id="GO:0016887">
    <property type="term" value="F:ATP hydrolysis activity"/>
    <property type="evidence" value="ECO:0007669"/>
    <property type="project" value="InterPro"/>
</dbReference>
<feature type="transmembrane region" description="Helical" evidence="13">
    <location>
        <begin position="352"/>
        <end position="370"/>
    </location>
</feature>
<feature type="transmembrane region" description="Helical" evidence="13">
    <location>
        <begin position="2422"/>
        <end position="2444"/>
    </location>
</feature>
<feature type="transmembrane region" description="Helical" evidence="13">
    <location>
        <begin position="179"/>
        <end position="197"/>
    </location>
</feature>
<keyword evidence="10 13" id="KW-1133">Transmembrane helix</keyword>
<dbReference type="Gene3D" id="1.20.1560.10">
    <property type="entry name" value="ABC transporter type 1, transmembrane domain"/>
    <property type="match status" value="4"/>
</dbReference>
<evidence type="ECO:0000259" key="15">
    <source>
        <dbReference type="PROSITE" id="PS50929"/>
    </source>
</evidence>
<feature type="domain" description="ABC transmembrane type-1" evidence="15">
    <location>
        <begin position="2394"/>
        <end position="2663"/>
    </location>
</feature>
<dbReference type="SMART" id="SM00382">
    <property type="entry name" value="AAA"/>
    <property type="match status" value="4"/>
</dbReference>
<dbReference type="Pfam" id="PF00005">
    <property type="entry name" value="ABC_tran"/>
    <property type="match status" value="4"/>
</dbReference>
<dbReference type="EMBL" id="RDQH01000340">
    <property type="protein sequence ID" value="RXH77108.1"/>
    <property type="molecule type" value="Genomic_DNA"/>
</dbReference>
<dbReference type="InterPro" id="IPR044726">
    <property type="entry name" value="ABCC_6TM_D2"/>
</dbReference>
<keyword evidence="17" id="KW-1185">Reference proteome</keyword>
<feature type="domain" description="ABC transporter" evidence="14">
    <location>
        <begin position="2700"/>
        <end position="2928"/>
    </location>
</feature>
<dbReference type="PANTHER" id="PTHR24223">
    <property type="entry name" value="ATP-BINDING CASSETTE SUB-FAMILY C"/>
    <property type="match status" value="1"/>
</dbReference>
<dbReference type="InterPro" id="IPR003593">
    <property type="entry name" value="AAA+_ATPase"/>
</dbReference>
<dbReference type="SUPFAM" id="SSF90123">
    <property type="entry name" value="ABC transporter transmembrane region"/>
    <property type="match status" value="4"/>
</dbReference>
<dbReference type="InterPro" id="IPR056228">
    <property type="entry name" value="ABCC10-like_N"/>
</dbReference>
<feature type="transmembrane region" description="Helical" evidence="13">
    <location>
        <begin position="1811"/>
        <end position="1829"/>
    </location>
</feature>
<feature type="transmembrane region" description="Helical" evidence="13">
    <location>
        <begin position="1774"/>
        <end position="1799"/>
    </location>
</feature>
<keyword evidence="8" id="KW-0067">ATP-binding</keyword>
<evidence type="ECO:0000256" key="9">
    <source>
        <dbReference type="ARBA" id="ARBA00022967"/>
    </source>
</evidence>
<feature type="transmembrane region" description="Helical" evidence="13">
    <location>
        <begin position="2001"/>
        <end position="2022"/>
    </location>
</feature>
<dbReference type="CDD" id="cd03244">
    <property type="entry name" value="ABCC_MRP_domain2"/>
    <property type="match status" value="2"/>
</dbReference>
<dbReference type="FunFam" id="1.20.1560.10:FF:000002">
    <property type="entry name" value="ABC transporter C family member 5"/>
    <property type="match status" value="2"/>
</dbReference>
<keyword evidence="11 13" id="KW-0472">Membrane</keyword>
<dbReference type="PROSITE" id="PS00211">
    <property type="entry name" value="ABC_TRANSPORTER_1"/>
    <property type="match status" value="2"/>
</dbReference>
<dbReference type="InterPro" id="IPR044746">
    <property type="entry name" value="ABCC_6TM_D1"/>
</dbReference>
<dbReference type="FunFam" id="1.20.1560.10:FF:000003">
    <property type="entry name" value="ABC transporter C family member 10"/>
    <property type="match status" value="2"/>
</dbReference>
<feature type="transmembrane region" description="Helical" evidence="13">
    <location>
        <begin position="2517"/>
        <end position="2540"/>
    </location>
</feature>
<evidence type="ECO:0000256" key="10">
    <source>
        <dbReference type="ARBA" id="ARBA00022989"/>
    </source>
</evidence>
<dbReference type="GO" id="GO:0016020">
    <property type="term" value="C:membrane"/>
    <property type="evidence" value="ECO:0007669"/>
    <property type="project" value="UniProtKB-SubCell"/>
</dbReference>
<dbReference type="InterPro" id="IPR003439">
    <property type="entry name" value="ABC_transporter-like_ATP-bd"/>
</dbReference>
<feature type="domain" description="ABC transporter" evidence="14">
    <location>
        <begin position="1243"/>
        <end position="1477"/>
    </location>
</feature>
<feature type="transmembrane region" description="Helical" evidence="13">
    <location>
        <begin position="1152"/>
        <end position="1172"/>
    </location>
</feature>
<feature type="transmembrane region" description="Helical" evidence="13">
    <location>
        <begin position="116"/>
        <end position="136"/>
    </location>
</feature>
<dbReference type="InterPro" id="IPR050173">
    <property type="entry name" value="ABC_transporter_C-like"/>
</dbReference>
<dbReference type="Pfam" id="PF24358">
    <property type="entry name" value="ABCC10_N"/>
    <property type="match status" value="2"/>
</dbReference>
<dbReference type="CDD" id="cd03250">
    <property type="entry name" value="ABCC_MRP_domain1"/>
    <property type="match status" value="2"/>
</dbReference>
<dbReference type="InterPro" id="IPR027417">
    <property type="entry name" value="P-loop_NTPase"/>
</dbReference>
<dbReference type="Pfam" id="PF00664">
    <property type="entry name" value="ABC_membrane"/>
    <property type="match status" value="4"/>
</dbReference>
<evidence type="ECO:0000313" key="17">
    <source>
        <dbReference type="Proteomes" id="UP000290289"/>
    </source>
</evidence>
<dbReference type="FunFam" id="3.40.50.300:FF:000508">
    <property type="entry name" value="ABC transporter C family member 5"/>
    <property type="match status" value="1"/>
</dbReference>
<dbReference type="Gene3D" id="3.40.50.300">
    <property type="entry name" value="P-loop containing nucleotide triphosphate hydrolases"/>
    <property type="match status" value="4"/>
</dbReference>
<feature type="transmembrane region" description="Helical" evidence="13">
    <location>
        <begin position="148"/>
        <end position="167"/>
    </location>
</feature>
<dbReference type="InterPro" id="IPR011527">
    <property type="entry name" value="ABC1_TM_dom"/>
</dbReference>
<feature type="domain" description="ABC transmembrane type-1" evidence="15">
    <location>
        <begin position="1776"/>
        <end position="2056"/>
    </location>
</feature>
<reference evidence="16 17" key="1">
    <citation type="submission" date="2018-10" db="EMBL/GenBank/DDBJ databases">
        <title>A high-quality apple genome assembly.</title>
        <authorList>
            <person name="Hu J."/>
        </authorList>
    </citation>
    <scope>NUCLEOTIDE SEQUENCE [LARGE SCALE GENOMIC DNA]</scope>
    <source>
        <strain evidence="17">cv. HFTH1</strain>
        <tissue evidence="16">Young leaf</tissue>
    </source>
</reference>
<comment type="caution">
    <text evidence="16">The sequence shown here is derived from an EMBL/GenBank/DDBJ whole genome shotgun (WGS) entry which is preliminary data.</text>
</comment>
<feature type="transmembrane region" description="Helical" evidence="13">
    <location>
        <begin position="74"/>
        <end position="96"/>
    </location>
</feature>
<dbReference type="InterPro" id="IPR017871">
    <property type="entry name" value="ABC_transporter-like_CS"/>
</dbReference>
<feature type="transmembrane region" description="Helical" evidence="13">
    <location>
        <begin position="1510"/>
        <end position="1528"/>
    </location>
</feature>
<evidence type="ECO:0000256" key="12">
    <source>
        <dbReference type="ARBA" id="ARBA00034018"/>
    </source>
</evidence>
<name>A0A498HZS9_MALDO</name>
<dbReference type="PANTHER" id="PTHR24223:SF263">
    <property type="entry name" value="ABC-TYPE XENOBIOTIC TRANSPORTER"/>
    <property type="match status" value="1"/>
</dbReference>
<evidence type="ECO:0000256" key="7">
    <source>
        <dbReference type="ARBA" id="ARBA00022741"/>
    </source>
</evidence>
<feature type="transmembrane region" description="Helical" evidence="13">
    <location>
        <begin position="2383"/>
        <end position="2402"/>
    </location>
</feature>
<feature type="transmembrane region" description="Helical" evidence="13">
    <location>
        <begin position="1540"/>
        <end position="1562"/>
    </location>
</feature>
<dbReference type="InterPro" id="IPR036640">
    <property type="entry name" value="ABC1_TM_sf"/>
</dbReference>
<sequence>MGEGFWILFCSSSNCSTESRTECTSGFLSFIDPDSCLNNIFIIAVDILLLFILLCFFIYRISAKKITAPSDSHTFYSLSIVSASLNPGLALAYLGFGIWKIVDKVNTSQTVLPLHGWLVLFFQGFTWLLLSLTITLKKPHFPHIMITKAFSILAFLLAAFVCSSSIWEAVVDEAVTVNVVLNILYFPGSILLLFSAFQGSNIFAKGDLELHDDAFYTPLQGEESDVRDQICSNDNVTPFAKARLFSILSFWWLNPLMKKGKKKLLQNEDIPQLRQADQAQTWYLIFTEQLIKRKKRDSSDNPSVLYIIFFCQRKAILVSGLFALIKILTLSSGPLFLMAFINVVEGNAAFKYEGYVLTLGLFIVKILESLSERQWHFRTRLIGLQVRSVVTAAIYRKQLRLSNSAKMTYSPGEIVNYVTVDAYKIGDFPFWFHQLWSTSLQLCLSLLIVYFSVGLATVAALTVLILTVVASCPLTKLQHKYQKKLMAAQNRRLKAITEALTNMKILKLYSWETNFKKVIEGLRTEEMKWLTQVLRQKGYYTVLFWSSPILVAAVTFWTCYFLGFTLSSVNVFTFLATMRIVQEPIRVIPDVFGAFIEAKISLSRIVKFLDEPELENRHTRKYSNGRVVEHSIYIISSEISWDRSSYTRPTLRNINLVVEPGDKVAICGEVGSGKSTILAAILGEVPRINGTVQVYGKIAYVSQSAWIQTGTLQENILFGSTMDHIRYQQTLEKCSLVKDLEMLSFGDLTQIGERGVNLSGGQKQRIQLARALYQNADVYLLDDPFSAVDAHTATSLFNVEYVMGALAEKTVLLVTHQVDFLPAFNSILLMNSGQILRAAPYEELLASCPEFQDLINAHDDTAVSETQVEHASTGKHKLATEEIEKVNTELPLRESSGDQLIKQEERETGDTGFKPYIQYLKPSKGFLYFSVCILLYSMFIVGQLIQYYWLASKLQDSSMSRVKLFTVYSVIMCIMALALFIRSFFIVYLGCGASRSIFETLLNSLFRAPILFYDSTPVGRILSRVSTDMNIIDLEVAFKFIIAVGGTLNTYSIFLVLVFRTWPVVFLIIPTICVTIVLQNYYFASAKELIRMNGTTKSALVSHLAESNAGALTIRAFGEEDRFLSKTLELIDANASMDFNSFSANEWLRGRLELVCAIVLSASAFAITLIRFKASSSGFVGMTLSYGLSLNVYVVHAVQYQCMLANAIISVERVEQYMHIPSEAPEIIEDNRPVHNWPTVGKVEVCDLKVRYRPNAPLVLHGIDCTIEGGDKIGIVGRTGSGKTTLISVLFRLVEPTEGKVIVDDYDICTIGLHDLRSRLGIIPQDPTLFSGSVRFNLDPLSKHTDNQIWEVLDKCQLREAIQQKEDGLDSLVVQDGANWSMGQRQLFCLGRALLKRSQILVLDEATASMDNTTDSILQKTIRTEFADCTVITVAHRIPTVMDCTKVLAISDGRLVEYDEPTELMKNEGSLFGQLVKEYWSLILSVQLRPEMNAVLAIQPLPIQIHVSTTFWSLQLMFYFCLSCYVMAPSQSHTISSASIISATFNAGLALAYFGFGIWTIVKKVNADQTVFPLHGWLALLFQGFTWLLLAFFISLNKPQPQETVITKSCSILGFLIAVFLSSSSIWKAIVEEAVSVKIVLNIFYFPGSIFLLFSAFQGSNFAKGDSEIDGDAFYKPLQGAESDKIGEISSDDNVTPFAKAGLCSSMSFWWLNSSMKKGKQKVLENEDIPQLRQDDQARTWYFIFMEQLNKRKEADPSVQPSILSIIFHCQRKAILISGLFALIKTLTTSTSPLFLMAFIKIIEGNAALKYEGYALTFGLFVVKIIESLSERQWYFKTRLMGLQVRSLVSAAIYQKQLRLSNAAKMTHSPGEIVNYVTVDAYRIGEFPYWFHQIWTTSLQLCLSLLIVYFSVGLAIAAALAVLLLSALASSPLVKLQHEYQTKLMVAQNRRLKAITEALSNMKILKLYSWETNFRNVIEGLRTEELKLVYQVLSQKGYNMALFWASPLFVSAVTFWTCYFLGFTLSPSNVFTFLATLRLVQEPIRLTADVFGAFIEAKVSFSRIEKFLDAPELENRHTRKESCAADVEHSIVFRSPEISWGANPLKATLRNINLVVKPGEKVAICGEVGSGKSTLLAAILGEVPRINGIVQVYGKIAYVSQSAWIQTGTIQENILFGSVMDHVRYQETLEKCSLVKDLEMLPFRDLTQIGEKGVNLSGGQKQRIQLARALYQNADVYLLDDPFSAVDAHTATHLFNEYIMGALSGKTVLLVTHQVDFLPAFNSILLISSGKIFRSASYGELLASCDEFQGLVHAHHSTAGCERQVEYASTRQHKSSGEEIVKVKTVVQQTESSGDQLIKKEERETGDTGFKPYIQYLKQRKGFLYFSSSIFFHLIFIVGQLIQSYWLASKLQDYSISRVKLFIVYTMIMCIMSFGVLLRVFCLVELGCGTSKSIFDTLLNSLFRAPMLFYDSTPVGRILSRVSNDMNIVDLEVAFKLGISVGSTLMTYSVYIVLVLITWPIVLLIIPTIYVTVLLQNYYFASAKELMRMNGTTKSALASHLAESIAGSLTIRAFGEEDRFFSKNLEFIDANASADFNRFSVNEWLIERLELLCAIILSASALAITLIQFDASSSGFIGMALSFGLSLNLYLVVSVQFQCMLENSMISVERVEQYMHIPSEAPEIIEENRPVHSWPTVGKVEIHDLKVRYRPNAPLVLRGINCIIEGGYKIGIVGRTGSGKTTLISVLFRLVEPTEGRVIVDDYDICKIGLHDLRSRFGIIPQDPTLFNGSVRFNLDPLSEHTDHEIWELREVIEEKEEGLDSLVVQDGTNWSMGQRQLFCLGRALLKRSRILVLDEATASMDNATDSILQKTIRTEFANCTVITVAHRIPTVMDCTKVLAISDGRIVEYDEPMKLMKNEGSLFGQLVKEYWSRAAIAGIHSDD</sequence>
<feature type="domain" description="ABC transporter" evidence="14">
    <location>
        <begin position="2093"/>
        <end position="2314"/>
    </location>
</feature>
<feature type="transmembrane region" description="Helical" evidence="13">
    <location>
        <begin position="1036"/>
        <end position="1058"/>
    </location>
</feature>
<comment type="subcellular location">
    <subcellularLocation>
        <location evidence="1">Membrane</location>
        <topology evidence="1">Multi-pass membrane protein</topology>
    </subcellularLocation>
</comment>
<organism evidence="16 17">
    <name type="scientific">Malus domestica</name>
    <name type="common">Apple</name>
    <name type="synonym">Pyrus malus</name>
    <dbReference type="NCBI Taxonomy" id="3750"/>
    <lineage>
        <taxon>Eukaryota</taxon>
        <taxon>Viridiplantae</taxon>
        <taxon>Streptophyta</taxon>
        <taxon>Embryophyta</taxon>
        <taxon>Tracheophyta</taxon>
        <taxon>Spermatophyta</taxon>
        <taxon>Magnoliopsida</taxon>
        <taxon>eudicotyledons</taxon>
        <taxon>Gunneridae</taxon>
        <taxon>Pentapetalae</taxon>
        <taxon>rosids</taxon>
        <taxon>fabids</taxon>
        <taxon>Rosales</taxon>
        <taxon>Rosaceae</taxon>
        <taxon>Amygdaloideae</taxon>
        <taxon>Maleae</taxon>
        <taxon>Malus</taxon>
    </lineage>
</organism>
<dbReference type="Proteomes" id="UP000290289">
    <property type="component" value="Chromosome 14"/>
</dbReference>
<protein>
    <recommendedName>
        <fullName evidence="3">ABC-type xenobiotic transporter</fullName>
        <ecNumber evidence="3">7.6.2.2</ecNumber>
    </recommendedName>
</protein>
<dbReference type="GO" id="GO:0005524">
    <property type="term" value="F:ATP binding"/>
    <property type="evidence" value="ECO:0007669"/>
    <property type="project" value="UniProtKB-KW"/>
</dbReference>
<feature type="transmembrane region" description="Helical" evidence="13">
    <location>
        <begin position="315"/>
        <end position="340"/>
    </location>
</feature>
<feature type="transmembrane region" description="Helical" evidence="13">
    <location>
        <begin position="965"/>
        <end position="989"/>
    </location>
</feature>
<feature type="domain" description="ABC transmembrane type-1" evidence="15">
    <location>
        <begin position="929"/>
        <end position="1206"/>
    </location>
</feature>
<gene>
    <name evidence="16" type="ORF">DVH24_019996</name>
</gene>
<evidence type="ECO:0000256" key="6">
    <source>
        <dbReference type="ARBA" id="ARBA00022737"/>
    </source>
</evidence>
<dbReference type="FunFam" id="3.40.50.300:FF:000169">
    <property type="entry name" value="ABC transporter C family member 3"/>
    <property type="match status" value="2"/>
</dbReference>
<evidence type="ECO:0000256" key="11">
    <source>
        <dbReference type="ARBA" id="ARBA00023136"/>
    </source>
</evidence>
<feature type="transmembrane region" description="Helical" evidence="13">
    <location>
        <begin position="40"/>
        <end position="62"/>
    </location>
</feature>
<dbReference type="FunFam" id="3.40.50.300:FF:000923">
    <property type="entry name" value="ABC transporter C family member 10"/>
    <property type="match status" value="1"/>
</dbReference>
<feature type="transmembrane region" description="Helical" evidence="13">
    <location>
        <begin position="926"/>
        <end position="945"/>
    </location>
</feature>
<keyword evidence="9" id="KW-1278">Translocase</keyword>
<feature type="transmembrane region" description="Helical" evidence="13">
    <location>
        <begin position="1064"/>
        <end position="1083"/>
    </location>
</feature>
<keyword evidence="6" id="KW-0677">Repeat</keyword>
<feature type="transmembrane region" description="Helical" evidence="13">
    <location>
        <begin position="1605"/>
        <end position="1627"/>
    </location>
</feature>
<dbReference type="SUPFAM" id="SSF52540">
    <property type="entry name" value="P-loop containing nucleoside triphosphate hydrolases"/>
    <property type="match status" value="4"/>
</dbReference>
<evidence type="ECO:0000256" key="2">
    <source>
        <dbReference type="ARBA" id="ARBA00009726"/>
    </source>
</evidence>
<dbReference type="CDD" id="cd18579">
    <property type="entry name" value="ABC_6TM_ABCC_D1"/>
    <property type="match status" value="2"/>
</dbReference>
<evidence type="ECO:0000256" key="5">
    <source>
        <dbReference type="ARBA" id="ARBA00022692"/>
    </source>
</evidence>
<keyword evidence="7" id="KW-0547">Nucleotide-binding</keyword>
<feature type="domain" description="ABC transmembrane type-1" evidence="15">
    <location>
        <begin position="317"/>
        <end position="597"/>
    </location>
</feature>
<evidence type="ECO:0000256" key="3">
    <source>
        <dbReference type="ARBA" id="ARBA00012191"/>
    </source>
</evidence>
<dbReference type="PROSITE" id="PS50893">
    <property type="entry name" value="ABC_TRANSPORTER_2"/>
    <property type="match status" value="4"/>
</dbReference>
<evidence type="ECO:0000313" key="16">
    <source>
        <dbReference type="EMBL" id="RXH77108.1"/>
    </source>
</evidence>
<comment type="catalytic activity">
    <reaction evidence="12">
        <text>ATP + H2O + xenobioticSide 1 = ADP + phosphate + xenobioticSide 2.</text>
        <dbReference type="EC" id="7.6.2.2"/>
    </reaction>
</comment>
<feature type="transmembrane region" description="Helical" evidence="13">
    <location>
        <begin position="1901"/>
        <end position="1929"/>
    </location>
</feature>